<gene>
    <name evidence="1" type="ORF">ABEB36_013549</name>
</gene>
<dbReference type="Proteomes" id="UP001566132">
    <property type="component" value="Unassembled WGS sequence"/>
</dbReference>
<protein>
    <submittedName>
        <fullName evidence="1">Uncharacterized protein</fullName>
    </submittedName>
</protein>
<evidence type="ECO:0000313" key="2">
    <source>
        <dbReference type="Proteomes" id="UP001566132"/>
    </source>
</evidence>
<keyword evidence="2" id="KW-1185">Reference proteome</keyword>
<evidence type="ECO:0000313" key="1">
    <source>
        <dbReference type="EMBL" id="KAL1489600.1"/>
    </source>
</evidence>
<accession>A0ABD1E4V5</accession>
<dbReference type="AlphaFoldDB" id="A0ABD1E4V5"/>
<dbReference type="EMBL" id="JBDJPC010000011">
    <property type="protein sequence ID" value="KAL1489600.1"/>
    <property type="molecule type" value="Genomic_DNA"/>
</dbReference>
<organism evidence="1 2">
    <name type="scientific">Hypothenemus hampei</name>
    <name type="common">Coffee berry borer</name>
    <dbReference type="NCBI Taxonomy" id="57062"/>
    <lineage>
        <taxon>Eukaryota</taxon>
        <taxon>Metazoa</taxon>
        <taxon>Ecdysozoa</taxon>
        <taxon>Arthropoda</taxon>
        <taxon>Hexapoda</taxon>
        <taxon>Insecta</taxon>
        <taxon>Pterygota</taxon>
        <taxon>Neoptera</taxon>
        <taxon>Endopterygota</taxon>
        <taxon>Coleoptera</taxon>
        <taxon>Polyphaga</taxon>
        <taxon>Cucujiformia</taxon>
        <taxon>Curculionidae</taxon>
        <taxon>Scolytinae</taxon>
        <taxon>Hypothenemus</taxon>
    </lineage>
</organism>
<proteinExistence type="predicted"/>
<sequence length="133" mass="14728">MQSATRIARRLLPQKPLRIHSLNSFGPLFLGKCLGSNRKHIEGGYCYVEKLECAHGHPKLGGAVTVVTGAYFGDNKGIAGATGTTLPWGQRQRLVRESTTSRTRGGEVEARMGETRMERKEVSHFSWGGFRRN</sequence>
<comment type="caution">
    <text evidence="1">The sequence shown here is derived from an EMBL/GenBank/DDBJ whole genome shotgun (WGS) entry which is preliminary data.</text>
</comment>
<reference evidence="1 2" key="1">
    <citation type="submission" date="2024-05" db="EMBL/GenBank/DDBJ databases">
        <title>Genetic variation in Jamaican populations of the coffee berry borer (Hypothenemus hampei).</title>
        <authorList>
            <person name="Errbii M."/>
            <person name="Myrie A."/>
        </authorList>
    </citation>
    <scope>NUCLEOTIDE SEQUENCE [LARGE SCALE GENOMIC DNA]</scope>
    <source>
        <strain evidence="1">JA-Hopewell-2020-01-JO</strain>
        <tissue evidence="1">Whole body</tissue>
    </source>
</reference>
<name>A0ABD1E4V5_HYPHA</name>